<organism evidence="1 2">
    <name type="scientific">Paenibacillus filicis</name>
    <dbReference type="NCBI Taxonomy" id="669464"/>
    <lineage>
        <taxon>Bacteria</taxon>
        <taxon>Bacillati</taxon>
        <taxon>Bacillota</taxon>
        <taxon>Bacilli</taxon>
        <taxon>Bacillales</taxon>
        <taxon>Paenibacillaceae</taxon>
        <taxon>Paenibacillus</taxon>
    </lineage>
</organism>
<dbReference type="GO" id="GO:0006508">
    <property type="term" value="P:proteolysis"/>
    <property type="evidence" value="ECO:0007669"/>
    <property type="project" value="UniProtKB-KW"/>
</dbReference>
<reference evidence="1 2" key="1">
    <citation type="submission" date="2024-04" db="EMBL/GenBank/DDBJ databases">
        <title>draft genome sequnece of Paenibacillus filicis.</title>
        <authorList>
            <person name="Kim D.-U."/>
        </authorList>
    </citation>
    <scope>NUCLEOTIDE SEQUENCE [LARGE SCALE GENOMIC DNA]</scope>
    <source>
        <strain evidence="1 2">KACC14197</strain>
    </source>
</reference>
<dbReference type="Pfam" id="PF06866">
    <property type="entry name" value="DUF1256"/>
    <property type="match status" value="1"/>
</dbReference>
<dbReference type="EMBL" id="JBBPCC010000027">
    <property type="protein sequence ID" value="MEK8132189.1"/>
    <property type="molecule type" value="Genomic_DNA"/>
</dbReference>
<dbReference type="GO" id="GO:0008233">
    <property type="term" value="F:peptidase activity"/>
    <property type="evidence" value="ECO:0007669"/>
    <property type="project" value="UniProtKB-KW"/>
</dbReference>
<dbReference type="NCBIfam" id="TIGR02841">
    <property type="entry name" value="spore_YyaC"/>
    <property type="match status" value="1"/>
</dbReference>
<evidence type="ECO:0000313" key="2">
    <source>
        <dbReference type="Proteomes" id="UP001469365"/>
    </source>
</evidence>
<dbReference type="RefSeq" id="WP_341419317.1">
    <property type="nucleotide sequence ID" value="NZ_JBBPCC010000027.1"/>
</dbReference>
<dbReference type="SUPFAM" id="SSF53163">
    <property type="entry name" value="HybD-like"/>
    <property type="match status" value="1"/>
</dbReference>
<protein>
    <submittedName>
        <fullName evidence="1">Spore protease YyaC</fullName>
    </submittedName>
</protein>
<sequence length="187" mass="19816">MGEETVQPLFRKKVKAEELPEFLQMIREQGATGEELLFVCVGTDRSTGDALGPLVGSLLEEAGYPQVIGTLAHPLDASNLRERLDTVPAGRIVLAVDACLGQSASLGCYQVSNRPLAPGRSVGRQLPPVGTYSIAAIVNVDQGQKYALLQSTSLYLVMNMAKEIASSIRSVFPLSSVRGQGEQGGAS</sequence>
<dbReference type="InterPro" id="IPR009665">
    <property type="entry name" value="YyaC"/>
</dbReference>
<keyword evidence="1" id="KW-0378">Hydrolase</keyword>
<evidence type="ECO:0000313" key="1">
    <source>
        <dbReference type="EMBL" id="MEK8132189.1"/>
    </source>
</evidence>
<dbReference type="Proteomes" id="UP001469365">
    <property type="component" value="Unassembled WGS sequence"/>
</dbReference>
<accession>A0ABU9DTI5</accession>
<keyword evidence="1" id="KW-0645">Protease</keyword>
<keyword evidence="2" id="KW-1185">Reference proteome</keyword>
<proteinExistence type="predicted"/>
<dbReference type="InterPro" id="IPR023430">
    <property type="entry name" value="Pept_HybD-like_dom_sf"/>
</dbReference>
<comment type="caution">
    <text evidence="1">The sequence shown here is derived from an EMBL/GenBank/DDBJ whole genome shotgun (WGS) entry which is preliminary data.</text>
</comment>
<gene>
    <name evidence="1" type="primary">yyaC</name>
    <name evidence="1" type="ORF">WMW72_30250</name>
</gene>
<name>A0ABU9DTI5_9BACL</name>